<evidence type="ECO:0000256" key="5">
    <source>
        <dbReference type="ARBA" id="ARBA00023136"/>
    </source>
</evidence>
<feature type="transmembrane region" description="Helical" evidence="7">
    <location>
        <begin position="327"/>
        <end position="351"/>
    </location>
</feature>
<evidence type="ECO:0000313" key="9">
    <source>
        <dbReference type="EMBL" id="CAG2218456.1"/>
    </source>
</evidence>
<feature type="transmembrane region" description="Helical" evidence="7">
    <location>
        <begin position="357"/>
        <end position="380"/>
    </location>
</feature>
<feature type="transmembrane region" description="Helical" evidence="7">
    <location>
        <begin position="401"/>
        <end position="420"/>
    </location>
</feature>
<evidence type="ECO:0000313" key="10">
    <source>
        <dbReference type="Proteomes" id="UP000683360"/>
    </source>
</evidence>
<keyword evidence="3 7" id="KW-0812">Transmembrane</keyword>
<dbReference type="Gene3D" id="1.20.1640.10">
    <property type="entry name" value="Multidrug efflux transporter AcrB transmembrane domain"/>
    <property type="match status" value="2"/>
</dbReference>
<feature type="transmembrane region" description="Helical" evidence="7">
    <location>
        <begin position="711"/>
        <end position="735"/>
    </location>
</feature>
<dbReference type="GO" id="GO:0016020">
    <property type="term" value="C:membrane"/>
    <property type="evidence" value="ECO:0007669"/>
    <property type="project" value="UniProtKB-SubCell"/>
</dbReference>
<feature type="transmembrane region" description="Helical" evidence="7">
    <location>
        <begin position="432"/>
        <end position="455"/>
    </location>
</feature>
<keyword evidence="5 7" id="KW-0472">Membrane</keyword>
<comment type="subcellular location">
    <subcellularLocation>
        <location evidence="1">Membrane</location>
        <topology evidence="1">Multi-pass membrane protein</topology>
    </subcellularLocation>
</comment>
<dbReference type="OrthoDB" id="6510177at2759"/>
<evidence type="ECO:0000259" key="8">
    <source>
        <dbReference type="PROSITE" id="PS50156"/>
    </source>
</evidence>
<dbReference type="InterPro" id="IPR001036">
    <property type="entry name" value="Acrflvin-R"/>
</dbReference>
<keyword evidence="6" id="KW-0325">Glycoprotein</keyword>
<keyword evidence="4 7" id="KW-1133">Transmembrane helix</keyword>
<dbReference type="PRINTS" id="PR00702">
    <property type="entry name" value="ACRIFLAVINRP"/>
</dbReference>
<feature type="transmembrane region" description="Helical" evidence="7">
    <location>
        <begin position="62"/>
        <end position="84"/>
    </location>
</feature>
<evidence type="ECO:0000256" key="7">
    <source>
        <dbReference type="SAM" id="Phobius"/>
    </source>
</evidence>
<dbReference type="EMBL" id="CAJPWZ010001599">
    <property type="protein sequence ID" value="CAG2218456.1"/>
    <property type="molecule type" value="Genomic_DNA"/>
</dbReference>
<dbReference type="InterPro" id="IPR051697">
    <property type="entry name" value="Patched_domain-protein"/>
</dbReference>
<dbReference type="InterPro" id="IPR000731">
    <property type="entry name" value="SSD"/>
</dbReference>
<dbReference type="Pfam" id="PF02460">
    <property type="entry name" value="Patched"/>
    <property type="match status" value="1"/>
</dbReference>
<feature type="transmembrane region" description="Helical" evidence="7">
    <location>
        <begin position="770"/>
        <end position="791"/>
    </location>
</feature>
<feature type="domain" description="SSD" evidence="8">
    <location>
        <begin position="296"/>
        <end position="455"/>
    </location>
</feature>
<evidence type="ECO:0000256" key="4">
    <source>
        <dbReference type="ARBA" id="ARBA00022989"/>
    </source>
</evidence>
<dbReference type="GO" id="GO:0022857">
    <property type="term" value="F:transmembrane transporter activity"/>
    <property type="evidence" value="ECO:0007669"/>
    <property type="project" value="InterPro"/>
</dbReference>
<dbReference type="SUPFAM" id="SSF82866">
    <property type="entry name" value="Multidrug efflux transporter AcrB transmembrane domain"/>
    <property type="match status" value="2"/>
</dbReference>
<evidence type="ECO:0000256" key="6">
    <source>
        <dbReference type="ARBA" id="ARBA00023180"/>
    </source>
</evidence>
<gene>
    <name evidence="9" type="ORF">MEDL_32053</name>
</gene>
<name>A0A8S3S9U6_MYTED</name>
<keyword evidence="10" id="KW-1185">Reference proteome</keyword>
<proteinExistence type="inferred from homology"/>
<dbReference type="InterPro" id="IPR003392">
    <property type="entry name" value="PTHD_SSD"/>
</dbReference>
<evidence type="ECO:0000256" key="2">
    <source>
        <dbReference type="ARBA" id="ARBA00005585"/>
    </source>
</evidence>
<organism evidence="9 10">
    <name type="scientific">Mytilus edulis</name>
    <name type="common">Blue mussel</name>
    <dbReference type="NCBI Taxonomy" id="6550"/>
    <lineage>
        <taxon>Eukaryota</taxon>
        <taxon>Metazoa</taxon>
        <taxon>Spiralia</taxon>
        <taxon>Lophotrochozoa</taxon>
        <taxon>Mollusca</taxon>
        <taxon>Bivalvia</taxon>
        <taxon>Autobranchia</taxon>
        <taxon>Pteriomorphia</taxon>
        <taxon>Mytilida</taxon>
        <taxon>Mytiloidea</taxon>
        <taxon>Mytilidae</taxon>
        <taxon>Mytilinae</taxon>
        <taxon>Mytilus</taxon>
    </lineage>
</organism>
<feature type="transmembrane region" description="Helical" evidence="7">
    <location>
        <begin position="297"/>
        <end position="315"/>
    </location>
</feature>
<evidence type="ECO:0000256" key="1">
    <source>
        <dbReference type="ARBA" id="ARBA00004141"/>
    </source>
</evidence>
<feature type="transmembrane region" description="Helical" evidence="7">
    <location>
        <begin position="845"/>
        <end position="869"/>
    </location>
</feature>
<dbReference type="PANTHER" id="PTHR10796:SF92">
    <property type="entry name" value="PATCHED-RELATED, ISOFORM A"/>
    <property type="match status" value="1"/>
</dbReference>
<dbReference type="Proteomes" id="UP000683360">
    <property type="component" value="Unassembled WGS sequence"/>
</dbReference>
<dbReference type="AlphaFoldDB" id="A0A8S3S9U6"/>
<dbReference type="PANTHER" id="PTHR10796">
    <property type="entry name" value="PATCHED-RELATED"/>
    <property type="match status" value="1"/>
</dbReference>
<feature type="transmembrane region" description="Helical" evidence="7">
    <location>
        <begin position="812"/>
        <end position="833"/>
    </location>
</feature>
<feature type="transmembrane region" description="Helical" evidence="7">
    <location>
        <begin position="742"/>
        <end position="764"/>
    </location>
</feature>
<dbReference type="PROSITE" id="PS50156">
    <property type="entry name" value="SSD"/>
    <property type="match status" value="1"/>
</dbReference>
<feature type="transmembrane region" description="Helical" evidence="7">
    <location>
        <begin position="525"/>
        <end position="545"/>
    </location>
</feature>
<comment type="similarity">
    <text evidence="2">Belongs to the patched family.</text>
</comment>
<sequence length="928" mass="105455">MLYHKKYFTDNIIISQRKTFSRTNEDGKCDIMACMFFSRCYTAHDRRLASFFGRYGRLIAKYPWHIVILSILINFLFGVGIINFELETNIEKQYFLENSQAFKDREFLRTHFPSSENDFHAYSLPDYGCFVEVIIKSKKGRNIFEKPVLSEFININNLIRNDIVLKDDNISTYTFEDLCAKNNKRCVVFGEEVLHSGFVSNMASQNVTYPLYNNILLSSILAQTSVKNSHVISANMVRLRYFLSQNPNSTDRLSKLWVKEFINYMENFKTNETSVVFMYYNAMEDEIQKSAMAEAHLFPLTLLLMIVYASIATAGKRIDCIHDLQNLGRIGVFCALLSLVPAVGIASAFGVRFMNSAATMPFLIIGIGINDMFIIMSGYAETMDKDKMTIDERMKRTLMTSGLAITVTSLTDVLTFSIGYTSEFNTIKNFCLYAGIAVFFCYLNQLTILAPCLVIHQRRIDRMKHSYTCHVTKPRKQLRKEGRSSCYVTCCSGEKPVSRSETESILETYPKRVVQFLVHNKISRLVILAVYASYITFSILGVQSIQQSTKFSDLAIEGSNYYTANVWEYDNYPLELPFQIVFTEPVNYEKIEIRESIDEIVKKLKNNSLVRNDFEVNWLSSFIQYDGDNIHGKNFYTRLKRFVNMTNAFKNDIVYSDDGESVIASRIYLFSRNVRTTELQAEFLLYVRAIAESSGLPCIIYAPIFVFCEQYIVLISSTLQTVGFAVTAMFIVTCIFMPHPSIVLIVTTSMISILLGVFGFLKLWGLDISVVTMIELIISVGFSVDFSAHICHAYLSSTSRDKQSRVREAIELAGGPIINGGLSTIVGLSMLLLSKSFIFQSFFKVLFLVVAFGLLHGVIILPIILSFIGPKVRILPEGKANVIIQSLIYNKTVEPALKPLILSTEGNCDDSIEPRKHVKCVQNGLDRT</sequence>
<protein>
    <recommendedName>
        <fullName evidence="8">SSD domain-containing protein</fullName>
    </recommendedName>
</protein>
<comment type="caution">
    <text evidence="9">The sequence shown here is derived from an EMBL/GenBank/DDBJ whole genome shotgun (WGS) entry which is preliminary data.</text>
</comment>
<accession>A0A8S3S9U6</accession>
<reference evidence="9" key="1">
    <citation type="submission" date="2021-03" db="EMBL/GenBank/DDBJ databases">
        <authorList>
            <person name="Bekaert M."/>
        </authorList>
    </citation>
    <scope>NUCLEOTIDE SEQUENCE</scope>
</reference>
<evidence type="ECO:0000256" key="3">
    <source>
        <dbReference type="ARBA" id="ARBA00022692"/>
    </source>
</evidence>